<comment type="caution">
    <text evidence="2">The sequence shown here is derived from an EMBL/GenBank/DDBJ whole genome shotgun (WGS) entry which is preliminary data.</text>
</comment>
<dbReference type="InterPro" id="IPR029052">
    <property type="entry name" value="Metallo-depent_PP-like"/>
</dbReference>
<reference evidence="2 3" key="1">
    <citation type="submission" date="2018-03" db="EMBL/GenBank/DDBJ databases">
        <title>Genomic Encyclopedia of Archaeal and Bacterial Type Strains, Phase II (KMG-II): from individual species to whole genera.</title>
        <authorList>
            <person name="Goeker M."/>
        </authorList>
    </citation>
    <scope>NUCLEOTIDE SEQUENCE [LARGE SCALE GENOMIC DNA]</scope>
    <source>
        <strain evidence="2 3">ATCC BAA-1496</strain>
    </source>
</reference>
<dbReference type="GO" id="GO:0016787">
    <property type="term" value="F:hydrolase activity"/>
    <property type="evidence" value="ECO:0007669"/>
    <property type="project" value="InterPro"/>
</dbReference>
<dbReference type="InterPro" id="IPR051693">
    <property type="entry name" value="UPF0046_metallophosphoest"/>
</dbReference>
<dbReference type="Gene3D" id="3.60.21.10">
    <property type="match status" value="1"/>
</dbReference>
<sequence>MVRVLAIADEVDHSLVGERLARMAPDLVVSAGDLPWDYVEAVASAANVPLVFVPGNHDPALARTRLSRSGMHLEAGMPCATPRPIGGINVDGRVADVAGLRIAGLGGCVRYRPGPNMYSQAEYRRRALLLRWRLWLHRRRDPRGVDILLTHAPPRGVGDEDDRPHVGIEALHGLVERLRPTWLLHGHIHPHGIRREDRQMGGTTVRNVVPVRLFDVESRGGSGWATSERESWTHAL</sequence>
<dbReference type="Proteomes" id="UP000237822">
    <property type="component" value="Unassembled WGS sequence"/>
</dbReference>
<keyword evidence="3" id="KW-1185">Reference proteome</keyword>
<dbReference type="RefSeq" id="WP_106296587.1">
    <property type="nucleotide sequence ID" value="NZ_PVTI01000004.1"/>
</dbReference>
<evidence type="ECO:0000313" key="2">
    <source>
        <dbReference type="EMBL" id="PRY62579.1"/>
    </source>
</evidence>
<dbReference type="AlphaFoldDB" id="A0A2T0UXC1"/>
<proteinExistence type="predicted"/>
<feature type="domain" description="Calcineurin-like phosphoesterase" evidence="1">
    <location>
        <begin position="24"/>
        <end position="190"/>
    </location>
</feature>
<evidence type="ECO:0000259" key="1">
    <source>
        <dbReference type="Pfam" id="PF00149"/>
    </source>
</evidence>
<dbReference type="InterPro" id="IPR004843">
    <property type="entry name" value="Calcineurin-like_PHP"/>
</dbReference>
<gene>
    <name evidence="2" type="ORF">BCF74_10415</name>
</gene>
<protein>
    <submittedName>
        <fullName evidence="2">Icc-related predicted phosphoesterase</fullName>
    </submittedName>
</protein>
<dbReference type="OrthoDB" id="9783591at2"/>
<dbReference type="EMBL" id="PVTI01000004">
    <property type="protein sequence ID" value="PRY62579.1"/>
    <property type="molecule type" value="Genomic_DNA"/>
</dbReference>
<accession>A0A2T0UXC1</accession>
<dbReference type="SUPFAM" id="SSF56300">
    <property type="entry name" value="Metallo-dependent phosphatases"/>
    <property type="match status" value="1"/>
</dbReference>
<dbReference type="PANTHER" id="PTHR12905">
    <property type="entry name" value="METALLOPHOSPHOESTERASE"/>
    <property type="match status" value="1"/>
</dbReference>
<name>A0A2T0UXC1_9MICO</name>
<evidence type="ECO:0000313" key="3">
    <source>
        <dbReference type="Proteomes" id="UP000237822"/>
    </source>
</evidence>
<dbReference type="Pfam" id="PF00149">
    <property type="entry name" value="Metallophos"/>
    <property type="match status" value="1"/>
</dbReference>
<organism evidence="2 3">
    <name type="scientific">Knoellia remsis</name>
    <dbReference type="NCBI Taxonomy" id="407159"/>
    <lineage>
        <taxon>Bacteria</taxon>
        <taxon>Bacillati</taxon>
        <taxon>Actinomycetota</taxon>
        <taxon>Actinomycetes</taxon>
        <taxon>Micrococcales</taxon>
        <taxon>Intrasporangiaceae</taxon>
        <taxon>Knoellia</taxon>
    </lineage>
</organism>
<dbReference type="PANTHER" id="PTHR12905:SF0">
    <property type="entry name" value="CALCINEURIN-LIKE PHOSPHOESTERASE DOMAIN-CONTAINING PROTEIN"/>
    <property type="match status" value="1"/>
</dbReference>